<sequence length="113" mass="12341">MACKKQVRRNGAGVLYPAPRRLRVTFGQGGFDFGNGCDCLHEAACAGPRRLGSLTSLVQEKLFWSCPRAEQLSCRRCTGRGRQWFIPAGGHDGAVPGWRGICSVGFRRAEDEG</sequence>
<organism evidence="1 2">
    <name type="scientific">Purpureocillium lilacinum</name>
    <name type="common">Paecilomyces lilacinus</name>
    <dbReference type="NCBI Taxonomy" id="33203"/>
    <lineage>
        <taxon>Eukaryota</taxon>
        <taxon>Fungi</taxon>
        <taxon>Dikarya</taxon>
        <taxon>Ascomycota</taxon>
        <taxon>Pezizomycotina</taxon>
        <taxon>Sordariomycetes</taxon>
        <taxon>Hypocreomycetidae</taxon>
        <taxon>Hypocreales</taxon>
        <taxon>Ophiocordycipitaceae</taxon>
        <taxon>Purpureocillium</taxon>
    </lineage>
</organism>
<evidence type="ECO:0000313" key="1">
    <source>
        <dbReference type="EMBL" id="OAQ89431.1"/>
    </source>
</evidence>
<name>A0A179HIN5_PURLI</name>
<dbReference type="AlphaFoldDB" id="A0A179HIN5"/>
<protein>
    <submittedName>
        <fullName evidence="1">Uncharacterized protein</fullName>
    </submittedName>
</protein>
<reference evidence="1 2" key="1">
    <citation type="submission" date="2016-02" db="EMBL/GenBank/DDBJ databases">
        <title>Biosynthesis of antibiotic leucinostatins and their inhibition on Phytophthora in bio-control Purpureocillium lilacinum.</title>
        <authorList>
            <person name="Wang G."/>
            <person name="Liu Z."/>
            <person name="Lin R."/>
            <person name="Li E."/>
            <person name="Mao Z."/>
            <person name="Ling J."/>
            <person name="Yin W."/>
            <person name="Xie B."/>
        </authorList>
    </citation>
    <scope>NUCLEOTIDE SEQUENCE [LARGE SCALE GENOMIC DNA]</scope>
    <source>
        <strain evidence="1">PLFJ-1</strain>
    </source>
</reference>
<accession>A0A179HIN5</accession>
<dbReference type="EMBL" id="LSBI01000005">
    <property type="protein sequence ID" value="OAQ89431.1"/>
    <property type="molecule type" value="Genomic_DNA"/>
</dbReference>
<dbReference type="Proteomes" id="UP000078340">
    <property type="component" value="Unassembled WGS sequence"/>
</dbReference>
<proteinExistence type="predicted"/>
<comment type="caution">
    <text evidence="1">The sequence shown here is derived from an EMBL/GenBank/DDBJ whole genome shotgun (WGS) entry which is preliminary data.</text>
</comment>
<gene>
    <name evidence="1" type="ORF">VFPFJ_05840</name>
</gene>
<evidence type="ECO:0000313" key="2">
    <source>
        <dbReference type="Proteomes" id="UP000078340"/>
    </source>
</evidence>